<protein>
    <recommendedName>
        <fullName evidence="6 7">Large ribosomal subunit protein uL23c</fullName>
    </recommendedName>
</protein>
<keyword evidence="9" id="KW-0150">Chloroplast</keyword>
<comment type="subcellular location">
    <subcellularLocation>
        <location evidence="7">Plastid</location>
        <location evidence="7">Chloroplast</location>
    </subcellularLocation>
</comment>
<evidence type="ECO:0000256" key="8">
    <source>
        <dbReference type="RuleBase" id="RU003934"/>
    </source>
</evidence>
<dbReference type="EMBL" id="MF101428">
    <property type="protein sequence ID" value="ARW63561.1"/>
    <property type="molecule type" value="Genomic_DNA"/>
</dbReference>
<dbReference type="PROSITE" id="PS00050">
    <property type="entry name" value="RIBOSOMAL_L23"/>
    <property type="match status" value="1"/>
</dbReference>
<comment type="subunit">
    <text evidence="7">Part of the 50S ribosomal subunit.</text>
</comment>
<evidence type="ECO:0000256" key="5">
    <source>
        <dbReference type="ARBA" id="ARBA00023274"/>
    </source>
</evidence>
<evidence type="ECO:0000256" key="2">
    <source>
        <dbReference type="ARBA" id="ARBA00022730"/>
    </source>
</evidence>
<evidence type="ECO:0000256" key="7">
    <source>
        <dbReference type="HAMAP-Rule" id="MF_01369"/>
    </source>
</evidence>
<organism evidence="9">
    <name type="scientific">Polysiphonia urceolata</name>
    <name type="common">Red alga</name>
    <name type="synonym">Conferva urceolata</name>
    <dbReference type="NCBI Taxonomy" id="173545"/>
    <lineage>
        <taxon>Eukaryota</taxon>
        <taxon>Rhodophyta</taxon>
        <taxon>Florideophyceae</taxon>
        <taxon>Rhodymeniophycidae</taxon>
        <taxon>Ceramiales</taxon>
        <taxon>Rhodomelaceae</taxon>
        <taxon>Polysiphonioideae</taxon>
        <taxon>Polysiphonia</taxon>
    </lineage>
</organism>
<gene>
    <name evidence="7 9" type="primary">rpl23</name>
</gene>
<dbReference type="GO" id="GO:1990904">
    <property type="term" value="C:ribonucleoprotein complex"/>
    <property type="evidence" value="ECO:0007669"/>
    <property type="project" value="UniProtKB-KW"/>
</dbReference>
<dbReference type="AlphaFoldDB" id="A0A1Z1MCQ7"/>
<evidence type="ECO:0000256" key="6">
    <source>
        <dbReference type="ARBA" id="ARBA00035287"/>
    </source>
</evidence>
<comment type="function">
    <text evidence="7">Binds to 23S rRNA.</text>
</comment>
<dbReference type="Pfam" id="PF00276">
    <property type="entry name" value="Ribosomal_L23"/>
    <property type="match status" value="1"/>
</dbReference>
<evidence type="ECO:0000256" key="1">
    <source>
        <dbReference type="ARBA" id="ARBA00006700"/>
    </source>
</evidence>
<dbReference type="NCBIfam" id="NF004363">
    <property type="entry name" value="PRK05738.2-4"/>
    <property type="match status" value="1"/>
</dbReference>
<keyword evidence="5 7" id="KW-0687">Ribonucleoprotein</keyword>
<dbReference type="GO" id="GO:0006412">
    <property type="term" value="P:translation"/>
    <property type="evidence" value="ECO:0007669"/>
    <property type="project" value="UniProtKB-UniRule"/>
</dbReference>
<dbReference type="GO" id="GO:0003735">
    <property type="term" value="F:structural constituent of ribosome"/>
    <property type="evidence" value="ECO:0007669"/>
    <property type="project" value="InterPro"/>
</dbReference>
<geneLocation type="chloroplast" evidence="9"/>
<dbReference type="GeneID" id="33356951"/>
<dbReference type="GO" id="GO:0009507">
    <property type="term" value="C:chloroplast"/>
    <property type="evidence" value="ECO:0007669"/>
    <property type="project" value="UniProtKB-SubCell"/>
</dbReference>
<evidence type="ECO:0000256" key="3">
    <source>
        <dbReference type="ARBA" id="ARBA00022884"/>
    </source>
</evidence>
<dbReference type="RefSeq" id="YP_009394999.1">
    <property type="nucleotide sequence ID" value="NC_035275.1"/>
</dbReference>
<dbReference type="HAMAP" id="MF_01369_B">
    <property type="entry name" value="Ribosomal_uL23_B"/>
    <property type="match status" value="1"/>
</dbReference>
<dbReference type="InterPro" id="IPR012677">
    <property type="entry name" value="Nucleotide-bd_a/b_plait_sf"/>
</dbReference>
<accession>A0A1Z1MCQ7</accession>
<evidence type="ECO:0000256" key="4">
    <source>
        <dbReference type="ARBA" id="ARBA00022980"/>
    </source>
</evidence>
<keyword evidence="4 7" id="KW-0689">Ribosomal protein</keyword>
<evidence type="ECO:0000313" key="9">
    <source>
        <dbReference type="EMBL" id="ARW63561.1"/>
    </source>
</evidence>
<keyword evidence="2 7" id="KW-0699">rRNA-binding</keyword>
<comment type="similarity">
    <text evidence="1 7 8">Belongs to the universal ribosomal protein uL23 family.</text>
</comment>
<dbReference type="InterPro" id="IPR012678">
    <property type="entry name" value="Ribosomal_uL23/eL15/eS24_sf"/>
</dbReference>
<proteinExistence type="inferred from homology"/>
<dbReference type="SUPFAM" id="SSF54189">
    <property type="entry name" value="Ribosomal proteins S24e, L23 and L15e"/>
    <property type="match status" value="1"/>
</dbReference>
<dbReference type="GO" id="GO:0019843">
    <property type="term" value="F:rRNA binding"/>
    <property type="evidence" value="ECO:0007669"/>
    <property type="project" value="UniProtKB-UniRule"/>
</dbReference>
<keyword evidence="3 7" id="KW-0694">RNA-binding</keyword>
<dbReference type="GO" id="GO:0005840">
    <property type="term" value="C:ribosome"/>
    <property type="evidence" value="ECO:0007669"/>
    <property type="project" value="UniProtKB-KW"/>
</dbReference>
<dbReference type="Gene3D" id="3.30.70.330">
    <property type="match status" value="1"/>
</dbReference>
<sequence>MRTKEKQKKKRNLIDIIRYPIITDKTTKKIENNVYCFKVTKSSNKNEIKLAIESIFNVKVQKVNTINNPPKKKTVGKFRGKVAGYKKAIVKLQTEYSIQLFEDQE</sequence>
<keyword evidence="9" id="KW-0934">Plastid</keyword>
<dbReference type="FunFam" id="3.30.70.330:FF:000001">
    <property type="entry name" value="50S ribosomal protein L23"/>
    <property type="match status" value="1"/>
</dbReference>
<name>A0A1Z1MCQ7_POLUR</name>
<reference evidence="9" key="1">
    <citation type="journal article" date="2017" name="J. Phycol.">
        <title>Analysis of chloroplast genomes and a supermatrix inform reclassification of the Rhodomelaceae (Rhodophyta).</title>
        <authorList>
            <person name="Diaz-Tapia P."/>
            <person name="Maggs C.A."/>
            <person name="West J.A."/>
            <person name="Verbruggen H."/>
        </authorList>
    </citation>
    <scope>NUCLEOTIDE SEQUENCE</scope>
    <source>
        <strain evidence="9">PD550</strain>
    </source>
</reference>
<dbReference type="PANTHER" id="PTHR11620">
    <property type="entry name" value="60S RIBOSOMAL PROTEIN L23A"/>
    <property type="match status" value="1"/>
</dbReference>
<dbReference type="InterPro" id="IPR001014">
    <property type="entry name" value="Ribosomal_uL23_CS"/>
</dbReference>
<dbReference type="InterPro" id="IPR013025">
    <property type="entry name" value="Ribosomal_uL23-like"/>
</dbReference>